<dbReference type="Proteomes" id="UP001447188">
    <property type="component" value="Unassembled WGS sequence"/>
</dbReference>
<accession>A0ABR3GKT8</accession>
<dbReference type="CDD" id="cd02440">
    <property type="entry name" value="AdoMet_MTases"/>
    <property type="match status" value="1"/>
</dbReference>
<evidence type="ECO:0000313" key="1">
    <source>
        <dbReference type="EMBL" id="KAL0636544.1"/>
    </source>
</evidence>
<dbReference type="Gene3D" id="3.40.50.150">
    <property type="entry name" value="Vaccinia Virus protein VP39"/>
    <property type="match status" value="1"/>
</dbReference>
<dbReference type="InterPro" id="IPR029063">
    <property type="entry name" value="SAM-dependent_MTases_sf"/>
</dbReference>
<dbReference type="Pfam" id="PF13489">
    <property type="entry name" value="Methyltransf_23"/>
    <property type="match status" value="1"/>
</dbReference>
<name>A0ABR3GKT8_9PEZI</name>
<dbReference type="SUPFAM" id="SSF53335">
    <property type="entry name" value="S-adenosyl-L-methionine-dependent methyltransferases"/>
    <property type="match status" value="1"/>
</dbReference>
<dbReference type="PANTHER" id="PTHR43591:SF31">
    <property type="entry name" value="LAEA-LIKE, PUTATIVE (AFU_ORTHOLOGUE AFUA_8G01930)-RELATED"/>
    <property type="match status" value="1"/>
</dbReference>
<evidence type="ECO:0008006" key="3">
    <source>
        <dbReference type="Google" id="ProtNLM"/>
    </source>
</evidence>
<comment type="caution">
    <text evidence="1">The sequence shown here is derived from an EMBL/GenBank/DDBJ whole genome shotgun (WGS) entry which is preliminary data.</text>
</comment>
<dbReference type="EMBL" id="JBBBZM010000048">
    <property type="protein sequence ID" value="KAL0636544.1"/>
    <property type="molecule type" value="Genomic_DNA"/>
</dbReference>
<dbReference type="PANTHER" id="PTHR43591">
    <property type="entry name" value="METHYLTRANSFERASE"/>
    <property type="match status" value="1"/>
</dbReference>
<protein>
    <recommendedName>
        <fullName evidence="3">S-adenosyl-L-methionine-dependent methyltransferase</fullName>
    </recommendedName>
</protein>
<keyword evidence="2" id="KW-1185">Reference proteome</keyword>
<gene>
    <name evidence="1" type="ORF">Q9L58_004498</name>
</gene>
<evidence type="ECO:0000313" key="2">
    <source>
        <dbReference type="Proteomes" id="UP001447188"/>
    </source>
</evidence>
<sequence length="333" mass="38445">MPEYVEPKSEYLEVDSDYASTFGTDTTSLLDDHVFENGRRFHGRLAGQFAMPDDKKEQDRMDLQHHICLLALEGKLHKSPALKKPQRILDVGTGTGVWAIDCGNVYPDAQVIGIDMSPIQPRWVPANVTFEVDDVEEVWPYEENSFDMVHIRQLCGFISDWPKLYKQALRILKPGGVLEIQDFLYFESEDGALPEDSYVLKWSELWLTGMRVAGRELPVKEHAAELTKIGFERVKYDPVKIAVGTWPADKAEKELGHHMREHCLEGVEAVSLALFTRILGWSKADMDALLYEVRRELKIRRYRIYSRLHVTYGRKPHSWWASRGEALNTVWRR</sequence>
<organism evidence="1 2">
    <name type="scientific">Discina gigas</name>
    <dbReference type="NCBI Taxonomy" id="1032678"/>
    <lineage>
        <taxon>Eukaryota</taxon>
        <taxon>Fungi</taxon>
        <taxon>Dikarya</taxon>
        <taxon>Ascomycota</taxon>
        <taxon>Pezizomycotina</taxon>
        <taxon>Pezizomycetes</taxon>
        <taxon>Pezizales</taxon>
        <taxon>Discinaceae</taxon>
        <taxon>Discina</taxon>
    </lineage>
</organism>
<reference evidence="1 2" key="1">
    <citation type="submission" date="2024-02" db="EMBL/GenBank/DDBJ databases">
        <title>Discinaceae phylogenomics.</title>
        <authorList>
            <person name="Dirks A.C."/>
            <person name="James T.Y."/>
        </authorList>
    </citation>
    <scope>NUCLEOTIDE SEQUENCE [LARGE SCALE GENOMIC DNA]</scope>
    <source>
        <strain evidence="1 2">ACD0624</strain>
    </source>
</reference>
<proteinExistence type="predicted"/>